<dbReference type="Proteomes" id="UP000186309">
    <property type="component" value="Chromosome"/>
</dbReference>
<dbReference type="KEGG" id="pbor:BSF38_00406"/>
<protein>
    <submittedName>
        <fullName evidence="2">Uncharacterized protein</fullName>
    </submittedName>
</protein>
<dbReference type="AlphaFoldDB" id="A0A1U7CJD6"/>
<dbReference type="STRING" id="1387353.BSF38_00406"/>
<evidence type="ECO:0000313" key="3">
    <source>
        <dbReference type="Proteomes" id="UP000186309"/>
    </source>
</evidence>
<sequence length="116" mass="12021">MNTHLPAAGSNAAGASWSGERSAVDKVGVYHQGARNQGPRFDSNLNLRDATTASASGGRNAPHQRQSKPFLSRRALADRNESGPTTCPTAASAAPTTMTSKNAGCVARMANQAKAR</sequence>
<proteinExistence type="predicted"/>
<feature type="compositionally biased region" description="Low complexity" evidence="1">
    <location>
        <begin position="7"/>
        <end position="19"/>
    </location>
</feature>
<name>A0A1U7CJD6_9BACT</name>
<gene>
    <name evidence="2" type="ORF">BSF38_00406</name>
</gene>
<feature type="compositionally biased region" description="Polar residues" evidence="1">
    <location>
        <begin position="43"/>
        <end position="69"/>
    </location>
</feature>
<accession>A0A1U7CJD6</accession>
<organism evidence="2 3">
    <name type="scientific">Paludisphaera borealis</name>
    <dbReference type="NCBI Taxonomy" id="1387353"/>
    <lineage>
        <taxon>Bacteria</taxon>
        <taxon>Pseudomonadati</taxon>
        <taxon>Planctomycetota</taxon>
        <taxon>Planctomycetia</taxon>
        <taxon>Isosphaerales</taxon>
        <taxon>Isosphaeraceae</taxon>
        <taxon>Paludisphaera</taxon>
    </lineage>
</organism>
<feature type="region of interest" description="Disordered" evidence="1">
    <location>
        <begin position="1"/>
        <end position="71"/>
    </location>
</feature>
<reference evidence="3" key="1">
    <citation type="submission" date="2016-12" db="EMBL/GenBank/DDBJ databases">
        <title>Comparative genomics of four Isosphaeraceae planctomycetes: a common pool of plasmids and glycoside hydrolase genes.</title>
        <authorList>
            <person name="Ivanova A."/>
        </authorList>
    </citation>
    <scope>NUCLEOTIDE SEQUENCE [LARGE SCALE GENOMIC DNA]</scope>
    <source>
        <strain evidence="3">PX4</strain>
    </source>
</reference>
<evidence type="ECO:0000313" key="2">
    <source>
        <dbReference type="EMBL" id="APW58993.1"/>
    </source>
</evidence>
<evidence type="ECO:0000256" key="1">
    <source>
        <dbReference type="SAM" id="MobiDB-lite"/>
    </source>
</evidence>
<keyword evidence="3" id="KW-1185">Reference proteome</keyword>
<dbReference type="EMBL" id="CP019082">
    <property type="protein sequence ID" value="APW58993.1"/>
    <property type="molecule type" value="Genomic_DNA"/>
</dbReference>